<name>A0A5C1H7H2_9APIC</name>
<reference evidence="1" key="1">
    <citation type="journal article" date="2019" name="Genome Biol. Evol.">
        <title>Nephromyces represents a diverse and novel lineage of the Apicomplexa that has retained apicoplasts.</title>
        <authorList>
            <person name="Munoz-Gomez S.A."/>
            <person name="Durnin K."/>
            <person name="Eme L."/>
            <person name="Paight C."/>
            <person name="Lane C.E."/>
            <person name="Saffo M.B."/>
            <person name="Slamovits C.H."/>
        </authorList>
    </citation>
    <scope>NUCLEOTIDE SEQUENCE</scope>
    <source>
        <strain evidence="1">442</strain>
    </source>
</reference>
<dbReference type="EMBL" id="MK573200">
    <property type="protein sequence ID" value="QEM01581.1"/>
    <property type="molecule type" value="Genomic_DNA"/>
</dbReference>
<evidence type="ECO:0000313" key="1">
    <source>
        <dbReference type="EMBL" id="QEM01581.1"/>
    </source>
</evidence>
<gene>
    <name evidence="1" type="primary">orf88</name>
</gene>
<proteinExistence type="predicted"/>
<accession>A0A5C1H7H2</accession>
<organism evidence="1">
    <name type="scientific">Nephromyces sp. ex Molgula occidentalis</name>
    <dbReference type="NCBI Taxonomy" id="2544991"/>
    <lineage>
        <taxon>Eukaryota</taxon>
        <taxon>Sar</taxon>
        <taxon>Alveolata</taxon>
        <taxon>Apicomplexa</taxon>
        <taxon>Aconoidasida</taxon>
        <taxon>Nephromycida</taxon>
        <taxon>Nephromyces</taxon>
    </lineage>
</organism>
<sequence length="89" mass="11004">MILHNFKYKKIFYQKKNYLFKNNNIIKNLIPQNSKFKCLNLNFEKNKIKFLSIKGIFIKRKKNNLYIKNKNYYIKIPVSNPKIKHIQFY</sequence>
<dbReference type="AlphaFoldDB" id="A0A5C1H7H2"/>
<protein>
    <submittedName>
        <fullName evidence="1">Uncharacterized protein</fullName>
    </submittedName>
</protein>